<feature type="region of interest" description="Disordered" evidence="1">
    <location>
        <begin position="211"/>
        <end position="233"/>
    </location>
</feature>
<reference evidence="3" key="1">
    <citation type="submission" date="2025-08" db="UniProtKB">
        <authorList>
            <consortium name="RefSeq"/>
        </authorList>
    </citation>
    <scope>IDENTIFICATION</scope>
</reference>
<evidence type="ECO:0000256" key="1">
    <source>
        <dbReference type="SAM" id="MobiDB-lite"/>
    </source>
</evidence>
<dbReference type="GeneID" id="103521950"/>
<accession>A0A1S3DND3</accession>
<protein>
    <submittedName>
        <fullName evidence="3">Uncharacterized protein LOC103521950</fullName>
    </submittedName>
</protein>
<feature type="non-terminal residue" evidence="3">
    <location>
        <position position="408"/>
    </location>
</feature>
<dbReference type="Proteomes" id="UP000079169">
    <property type="component" value="Unplaced"/>
</dbReference>
<dbReference type="RefSeq" id="XP_008485275.2">
    <property type="nucleotide sequence ID" value="XM_008487053.2"/>
</dbReference>
<keyword evidence="2" id="KW-1185">Reference proteome</keyword>
<feature type="non-terminal residue" evidence="3">
    <location>
        <position position="1"/>
    </location>
</feature>
<sequence length="408" mass="45998">FFISPPIVDNGLKVRISSGNNQFDQRRASWCVPENGNKYSTKINFGADNITVLPQKTRYSYCEPSPRTIQSICNNQFDQRRASWCVPENGNKYSTKINFGADNITVLPQKTRYSYCEPSPRTIQSICSQPITNENDPYSGVKNDNFDPYNGITNPVIVNAPTSDDYSRFRTKSPLSNVTKTIIINPKDHVSSVSSISNDFLKGTSISNGFLKGTDSPESVPRRHPDRSSELSNAILNRYSYTESTKSPILSEPSPHPARYSYCEPSEPIWYQHERQDLLNTNRQEKLIVRIGSKNVSNDKCRTNEPLFLKHVINQENLNKTAPIVNDSLKSESQSVAKHNPNLKSTKLVLQANGRTVFDFPSTSSNNSSNTLIRTCFKVLGNEENRYPESFGKNRTEINSSTFLENVV</sequence>
<name>A0A1S3DND3_DIACI</name>
<dbReference type="AlphaFoldDB" id="A0A1S3DND3"/>
<evidence type="ECO:0000313" key="2">
    <source>
        <dbReference type="Proteomes" id="UP000079169"/>
    </source>
</evidence>
<feature type="compositionally biased region" description="Basic and acidic residues" evidence="1">
    <location>
        <begin position="220"/>
        <end position="229"/>
    </location>
</feature>
<organism evidence="2 3">
    <name type="scientific">Diaphorina citri</name>
    <name type="common">Asian citrus psyllid</name>
    <dbReference type="NCBI Taxonomy" id="121845"/>
    <lineage>
        <taxon>Eukaryota</taxon>
        <taxon>Metazoa</taxon>
        <taxon>Ecdysozoa</taxon>
        <taxon>Arthropoda</taxon>
        <taxon>Hexapoda</taxon>
        <taxon>Insecta</taxon>
        <taxon>Pterygota</taxon>
        <taxon>Neoptera</taxon>
        <taxon>Paraneoptera</taxon>
        <taxon>Hemiptera</taxon>
        <taxon>Sternorrhyncha</taxon>
        <taxon>Psylloidea</taxon>
        <taxon>Psyllidae</taxon>
        <taxon>Diaphorininae</taxon>
        <taxon>Diaphorina</taxon>
    </lineage>
</organism>
<evidence type="ECO:0000313" key="3">
    <source>
        <dbReference type="RefSeq" id="XP_008485275.2"/>
    </source>
</evidence>
<dbReference type="KEGG" id="dci:103521950"/>
<proteinExistence type="predicted"/>
<dbReference type="PaxDb" id="121845-A0A1S3DND3"/>
<gene>
    <name evidence="3" type="primary">LOC103521950</name>
</gene>